<dbReference type="Proteomes" id="UP000182400">
    <property type="component" value="Unassembled WGS sequence"/>
</dbReference>
<organism evidence="1 2">
    <name type="scientific">Ectopseudomonas composti</name>
    <dbReference type="NCBI Taxonomy" id="658457"/>
    <lineage>
        <taxon>Bacteria</taxon>
        <taxon>Pseudomonadati</taxon>
        <taxon>Pseudomonadota</taxon>
        <taxon>Gammaproteobacteria</taxon>
        <taxon>Pseudomonadales</taxon>
        <taxon>Pseudomonadaceae</taxon>
        <taxon>Ectopseudomonas</taxon>
    </lineage>
</organism>
<dbReference type="RefSeq" id="WP_074939843.1">
    <property type="nucleotide sequence ID" value="NZ_FOWP01000008.1"/>
</dbReference>
<dbReference type="OrthoDB" id="8596093at2"/>
<protein>
    <submittedName>
        <fullName evidence="1">Uncharacterized protein</fullName>
    </submittedName>
</protein>
<gene>
    <name evidence="1" type="ORF">SAMN05216601_10875</name>
</gene>
<sequence length="226" mass="25781">MDDQQWQCEYEEVDVSLGNDITGELSVIQIGSMDFFNTPGVPSIFNGVMALSVSSRLHYMQKRVTEAEAMFSRRFEAISAHDVTCLIFVLEDVVIHMKRAVDEFFAYEWLRLEGRSAAYLETGVIRVSEVNAIDSCSAGPTKDALVALRDNHGQFIQHLINMRNSFAHHPLVALSYDLVGLDHLTVNTVYTKRGDMKKLTQYSIFLEDLLKSFNRFMRAVYLEPRD</sequence>
<evidence type="ECO:0000313" key="1">
    <source>
        <dbReference type="EMBL" id="SFP29107.1"/>
    </source>
</evidence>
<proteinExistence type="predicted"/>
<reference evidence="1 2" key="1">
    <citation type="submission" date="2016-10" db="EMBL/GenBank/DDBJ databases">
        <authorList>
            <person name="de Groot N.N."/>
        </authorList>
    </citation>
    <scope>NUCLEOTIDE SEQUENCE [LARGE SCALE GENOMIC DNA]</scope>
    <source>
        <strain evidence="1 2">CCUG 59231</strain>
    </source>
</reference>
<dbReference type="EMBL" id="FOWP01000008">
    <property type="protein sequence ID" value="SFP29107.1"/>
    <property type="molecule type" value="Genomic_DNA"/>
</dbReference>
<accession>A0A1I5P563</accession>
<name>A0A1I5P563_9GAMM</name>
<dbReference type="AlphaFoldDB" id="A0A1I5P563"/>
<evidence type="ECO:0000313" key="2">
    <source>
        <dbReference type="Proteomes" id="UP000182400"/>
    </source>
</evidence>